<organism evidence="2 3">
    <name type="scientific">Mya arenaria</name>
    <name type="common">Soft-shell clam</name>
    <dbReference type="NCBI Taxonomy" id="6604"/>
    <lineage>
        <taxon>Eukaryota</taxon>
        <taxon>Metazoa</taxon>
        <taxon>Spiralia</taxon>
        <taxon>Lophotrochozoa</taxon>
        <taxon>Mollusca</taxon>
        <taxon>Bivalvia</taxon>
        <taxon>Autobranchia</taxon>
        <taxon>Heteroconchia</taxon>
        <taxon>Euheterodonta</taxon>
        <taxon>Imparidentia</taxon>
        <taxon>Neoheterodontei</taxon>
        <taxon>Myida</taxon>
        <taxon>Myoidea</taxon>
        <taxon>Myidae</taxon>
        <taxon>Mya</taxon>
    </lineage>
</organism>
<evidence type="ECO:0000313" key="3">
    <source>
        <dbReference type="Proteomes" id="UP001164746"/>
    </source>
</evidence>
<accession>A0ABY7DRT2</accession>
<dbReference type="EMBL" id="CP111014">
    <property type="protein sequence ID" value="WAR00408.1"/>
    <property type="molecule type" value="Genomic_DNA"/>
</dbReference>
<gene>
    <name evidence="2" type="ORF">MAR_024780</name>
</gene>
<feature type="non-terminal residue" evidence="2">
    <location>
        <position position="1"/>
    </location>
</feature>
<reference evidence="2" key="1">
    <citation type="submission" date="2022-11" db="EMBL/GenBank/DDBJ databases">
        <title>Centuries of genome instability and evolution in soft-shell clam transmissible cancer (bioRxiv).</title>
        <authorList>
            <person name="Hart S.F.M."/>
            <person name="Yonemitsu M.A."/>
            <person name="Giersch R.M."/>
            <person name="Beal B.F."/>
            <person name="Arriagada G."/>
            <person name="Davis B.W."/>
            <person name="Ostrander E.A."/>
            <person name="Goff S.P."/>
            <person name="Metzger M.J."/>
        </authorList>
    </citation>
    <scope>NUCLEOTIDE SEQUENCE</scope>
    <source>
        <strain evidence="2">MELC-2E11</strain>
        <tissue evidence="2">Siphon/mantle</tissue>
    </source>
</reference>
<proteinExistence type="predicted"/>
<keyword evidence="3" id="KW-1185">Reference proteome</keyword>
<feature type="compositionally biased region" description="Basic and acidic residues" evidence="1">
    <location>
        <begin position="128"/>
        <end position="139"/>
    </location>
</feature>
<feature type="region of interest" description="Disordered" evidence="1">
    <location>
        <begin position="128"/>
        <end position="176"/>
    </location>
</feature>
<feature type="compositionally biased region" description="Acidic residues" evidence="1">
    <location>
        <begin position="150"/>
        <end position="160"/>
    </location>
</feature>
<evidence type="ECO:0000313" key="2">
    <source>
        <dbReference type="EMBL" id="WAR00408.1"/>
    </source>
</evidence>
<sequence>MLRMRNSQGDDGMFRWIRTEMKKELVMSQSSYAKIAGLQSEVGRVVITRVAGSELEYKRTLNMYRKDAACTVNNIRREQIKMRMKLARYVRKIKQTRLDHARMIKEQQRHDRERELLEELHLRLKFEAAAKTPEPREDVEITVNNVNEPDPSEDDPESDHDDSHLEFKGGPVFLQT</sequence>
<name>A0ABY7DRT2_MYAAR</name>
<protein>
    <submittedName>
        <fullName evidence="2">Uncharacterized protein</fullName>
    </submittedName>
</protein>
<dbReference type="Proteomes" id="UP001164746">
    <property type="component" value="Chromosome 3"/>
</dbReference>
<evidence type="ECO:0000256" key="1">
    <source>
        <dbReference type="SAM" id="MobiDB-lite"/>
    </source>
</evidence>